<dbReference type="InterPro" id="IPR035979">
    <property type="entry name" value="RBD_domain_sf"/>
</dbReference>
<comment type="subcellular location">
    <subcellularLocation>
        <location evidence="1">Cytoplasm</location>
        <location evidence="1">Stress granule</location>
    </subcellularLocation>
</comment>
<dbReference type="GO" id="GO:0005829">
    <property type="term" value="C:cytosol"/>
    <property type="evidence" value="ECO:0007669"/>
    <property type="project" value="TreeGrafter"/>
</dbReference>
<name>A0A1D2MMU6_ORCCI</name>
<gene>
    <name evidence="7" type="ORF">Ocin01_12530</name>
</gene>
<dbReference type="AlphaFoldDB" id="A0A1D2MMU6"/>
<feature type="region of interest" description="Disordered" evidence="4">
    <location>
        <begin position="154"/>
        <end position="174"/>
    </location>
</feature>
<feature type="region of interest" description="Disordered" evidence="4">
    <location>
        <begin position="186"/>
        <end position="222"/>
    </location>
</feature>
<evidence type="ECO:0000256" key="4">
    <source>
        <dbReference type="SAM" id="MobiDB-lite"/>
    </source>
</evidence>
<dbReference type="CDD" id="cd00780">
    <property type="entry name" value="NTF2"/>
    <property type="match status" value="1"/>
</dbReference>
<evidence type="ECO:0000256" key="3">
    <source>
        <dbReference type="PROSITE-ProRule" id="PRU00176"/>
    </source>
</evidence>
<dbReference type="PROSITE" id="PS50177">
    <property type="entry name" value="NTF2_DOMAIN"/>
    <property type="match status" value="1"/>
</dbReference>
<feature type="region of interest" description="Disordered" evidence="4">
    <location>
        <begin position="1"/>
        <end position="22"/>
    </location>
</feature>
<accession>A0A1D2MMU6</accession>
<dbReference type="InterPro" id="IPR018222">
    <property type="entry name" value="Nuclear_transport_factor_2_euk"/>
</dbReference>
<dbReference type="OrthoDB" id="339151at2759"/>
<dbReference type="OMA" id="RPRGNAY"/>
<proteinExistence type="predicted"/>
<evidence type="ECO:0000259" key="5">
    <source>
        <dbReference type="PROSITE" id="PS50102"/>
    </source>
</evidence>
<feature type="compositionally biased region" description="Polar residues" evidence="4">
    <location>
        <begin position="355"/>
        <end position="367"/>
    </location>
</feature>
<dbReference type="SMART" id="SM00360">
    <property type="entry name" value="RRM"/>
    <property type="match status" value="1"/>
</dbReference>
<feature type="compositionally biased region" description="Polar residues" evidence="4">
    <location>
        <begin position="410"/>
        <end position="420"/>
    </location>
</feature>
<dbReference type="InterPro" id="IPR032710">
    <property type="entry name" value="NTF2-like_dom_sf"/>
</dbReference>
<dbReference type="InterPro" id="IPR039539">
    <property type="entry name" value="Ras_GTPase_bind_prot"/>
</dbReference>
<feature type="compositionally biased region" description="Low complexity" evidence="4">
    <location>
        <begin position="193"/>
        <end position="204"/>
    </location>
</feature>
<comment type="caution">
    <text evidence="7">The sequence shown here is derived from an EMBL/GenBank/DDBJ whole genome shotgun (WGS) entry which is preliminary data.</text>
</comment>
<dbReference type="Pfam" id="PF02136">
    <property type="entry name" value="NTF2"/>
    <property type="match status" value="1"/>
</dbReference>
<keyword evidence="2 3" id="KW-0694">RNA-binding</keyword>
<dbReference type="STRING" id="48709.A0A1D2MMU6"/>
<feature type="region of interest" description="Disordered" evidence="4">
    <location>
        <begin position="513"/>
        <end position="598"/>
    </location>
</feature>
<reference evidence="7 8" key="1">
    <citation type="journal article" date="2016" name="Genome Biol. Evol.">
        <title>Gene Family Evolution Reflects Adaptation to Soil Environmental Stressors in the Genome of the Collembolan Orchesella cincta.</title>
        <authorList>
            <person name="Faddeeva-Vakhrusheva A."/>
            <person name="Derks M.F."/>
            <person name="Anvar S.Y."/>
            <person name="Agamennone V."/>
            <person name="Suring W."/>
            <person name="Smit S."/>
            <person name="van Straalen N.M."/>
            <person name="Roelofs D."/>
        </authorList>
    </citation>
    <scope>NUCLEOTIDE SEQUENCE [LARGE SCALE GENOMIC DNA]</scope>
    <source>
        <tissue evidence="7">Mixed pool</tissue>
    </source>
</reference>
<protein>
    <submittedName>
        <fullName evidence="7">Ras GTPase-activating protein-binding protein 2</fullName>
    </submittedName>
</protein>
<dbReference type="PANTHER" id="PTHR10693:SF20">
    <property type="entry name" value="AT27578P"/>
    <property type="match status" value="1"/>
</dbReference>
<dbReference type="Pfam" id="PF00076">
    <property type="entry name" value="RRM_1"/>
    <property type="match status" value="1"/>
</dbReference>
<dbReference type="PANTHER" id="PTHR10693">
    <property type="entry name" value="RAS GTPASE-ACTIVATING PROTEIN-BINDING PROTEIN"/>
    <property type="match status" value="1"/>
</dbReference>
<dbReference type="GO" id="GO:0010494">
    <property type="term" value="C:cytoplasmic stress granule"/>
    <property type="evidence" value="ECO:0007669"/>
    <property type="project" value="UniProtKB-SubCell"/>
</dbReference>
<evidence type="ECO:0000313" key="8">
    <source>
        <dbReference type="Proteomes" id="UP000094527"/>
    </source>
</evidence>
<feature type="compositionally biased region" description="Low complexity" evidence="4">
    <location>
        <begin position="260"/>
        <end position="282"/>
    </location>
</feature>
<keyword evidence="8" id="KW-1185">Reference proteome</keyword>
<sequence>MVMEESNIHHHSPAGENNNANNTNNNVYLVGLEFVRQYYTVLNQGPLYLHRFYSDDSSFVHGVSARDSKVAYGQQEIHKRIQSLNFHNCHAKIRQVDSHETLGNGVVIQVTGELSNNGQPMRRFMQTFVLAPQNPKRYYVRNDIFHYQDEIFCDDEGEPDTPPESTPVDTEEAEELDKEGDINGGSEIIAADPTSPVSTTVTVPKLSSGGITPPTVSATGNSPNNLVEVAVEEKVQIKPVVDIPALSSNQQSGAGDEDSVVSVKPPAVTVPAPEEEQQQQPANNTSNSGPKTYANLFKGHGSSSSSVSKPNKLPTEFKPTAGVNKHAGIGSNGPSGGSPGNSQVTVSVNDGGVTSPPQVSPLPSSTGIHKGLPPRNPPRNQAYNRDRGGDRDRPGGDRDGYQNRRERLISRSSTTLNDETGSVDGDRRRPVNTYPDANQLFVGNLPHFVTPQDMKDIFSEFGEVAEVKIQKPMPKSTGVKVPYFCFVVFEEAVSAQSAIEKKGEIFMKLNGGAQRRLNVEPKRSQRSGRGGDDSDAPYNRMDAASPAGNRPSDGMRSQSRTFRGSNRSGGMSGDRDRGRGGLSDRGRSERGGGGRGGN</sequence>
<organism evidence="7 8">
    <name type="scientific">Orchesella cincta</name>
    <name type="common">Springtail</name>
    <name type="synonym">Podura cincta</name>
    <dbReference type="NCBI Taxonomy" id="48709"/>
    <lineage>
        <taxon>Eukaryota</taxon>
        <taxon>Metazoa</taxon>
        <taxon>Ecdysozoa</taxon>
        <taxon>Arthropoda</taxon>
        <taxon>Hexapoda</taxon>
        <taxon>Collembola</taxon>
        <taxon>Entomobryomorpha</taxon>
        <taxon>Entomobryoidea</taxon>
        <taxon>Orchesellidae</taxon>
        <taxon>Orchesellinae</taxon>
        <taxon>Orchesella</taxon>
    </lineage>
</organism>
<dbReference type="PROSITE" id="PS50102">
    <property type="entry name" value="RRM"/>
    <property type="match status" value="1"/>
</dbReference>
<dbReference type="Proteomes" id="UP000094527">
    <property type="component" value="Unassembled WGS sequence"/>
</dbReference>
<dbReference type="InterPro" id="IPR012677">
    <property type="entry name" value="Nucleotide-bd_a/b_plait_sf"/>
</dbReference>
<dbReference type="InterPro" id="IPR000504">
    <property type="entry name" value="RRM_dom"/>
</dbReference>
<feature type="region of interest" description="Disordered" evidence="4">
    <location>
        <begin position="247"/>
        <end position="436"/>
    </location>
</feature>
<dbReference type="GO" id="GO:1990904">
    <property type="term" value="C:ribonucleoprotein complex"/>
    <property type="evidence" value="ECO:0007669"/>
    <property type="project" value="TreeGrafter"/>
</dbReference>
<dbReference type="SUPFAM" id="SSF54427">
    <property type="entry name" value="NTF2-like"/>
    <property type="match status" value="1"/>
</dbReference>
<evidence type="ECO:0000256" key="1">
    <source>
        <dbReference type="ARBA" id="ARBA00004210"/>
    </source>
</evidence>
<feature type="compositionally biased region" description="Gly residues" evidence="4">
    <location>
        <begin position="330"/>
        <end position="339"/>
    </location>
</feature>
<feature type="compositionally biased region" description="Basic and acidic residues" evidence="4">
    <location>
        <begin position="573"/>
        <end position="592"/>
    </location>
</feature>
<dbReference type="Gene3D" id="3.10.450.50">
    <property type="match status" value="1"/>
</dbReference>
<dbReference type="FunFam" id="3.10.450.50:FF:000015">
    <property type="entry name" value="Ras GTPase-activating protein-binding protein 2"/>
    <property type="match status" value="1"/>
</dbReference>
<dbReference type="InterPro" id="IPR002075">
    <property type="entry name" value="NTF2_dom"/>
</dbReference>
<evidence type="ECO:0000313" key="7">
    <source>
        <dbReference type="EMBL" id="ODM94144.1"/>
    </source>
</evidence>
<dbReference type="GO" id="GO:0003729">
    <property type="term" value="F:mRNA binding"/>
    <property type="evidence" value="ECO:0007669"/>
    <property type="project" value="TreeGrafter"/>
</dbReference>
<dbReference type="EMBL" id="LJIJ01000852">
    <property type="protein sequence ID" value="ODM94144.1"/>
    <property type="molecule type" value="Genomic_DNA"/>
</dbReference>
<evidence type="ECO:0000259" key="6">
    <source>
        <dbReference type="PROSITE" id="PS50177"/>
    </source>
</evidence>
<dbReference type="Gene3D" id="3.30.70.330">
    <property type="match status" value="1"/>
</dbReference>
<feature type="compositionally biased region" description="Basic and acidic residues" evidence="4">
    <location>
        <begin position="384"/>
        <end position="409"/>
    </location>
</feature>
<evidence type="ECO:0000256" key="2">
    <source>
        <dbReference type="ARBA" id="ARBA00022884"/>
    </source>
</evidence>
<feature type="domain" description="RRM" evidence="5">
    <location>
        <begin position="438"/>
        <end position="524"/>
    </location>
</feature>
<dbReference type="SUPFAM" id="SSF54928">
    <property type="entry name" value="RNA-binding domain, RBD"/>
    <property type="match status" value="1"/>
</dbReference>
<feature type="domain" description="NTF2" evidence="6">
    <location>
        <begin position="30"/>
        <end position="147"/>
    </location>
</feature>